<organism evidence="1 2">
    <name type="scientific">Operophtera brumata</name>
    <name type="common">Winter moth</name>
    <name type="synonym">Phalaena brumata</name>
    <dbReference type="NCBI Taxonomy" id="104452"/>
    <lineage>
        <taxon>Eukaryota</taxon>
        <taxon>Metazoa</taxon>
        <taxon>Ecdysozoa</taxon>
        <taxon>Arthropoda</taxon>
        <taxon>Hexapoda</taxon>
        <taxon>Insecta</taxon>
        <taxon>Pterygota</taxon>
        <taxon>Neoptera</taxon>
        <taxon>Endopterygota</taxon>
        <taxon>Lepidoptera</taxon>
        <taxon>Glossata</taxon>
        <taxon>Ditrysia</taxon>
        <taxon>Geometroidea</taxon>
        <taxon>Geometridae</taxon>
        <taxon>Larentiinae</taxon>
        <taxon>Operophtera</taxon>
    </lineage>
</organism>
<dbReference type="Proteomes" id="UP000037510">
    <property type="component" value="Unassembled WGS sequence"/>
</dbReference>
<evidence type="ECO:0000313" key="1">
    <source>
        <dbReference type="EMBL" id="KOB76338.1"/>
    </source>
</evidence>
<keyword evidence="2" id="KW-1185">Reference proteome</keyword>
<dbReference type="OrthoDB" id="7490514at2759"/>
<evidence type="ECO:0000313" key="2">
    <source>
        <dbReference type="Proteomes" id="UP000037510"/>
    </source>
</evidence>
<accession>A0A0L7LLA5</accession>
<reference evidence="1 2" key="1">
    <citation type="journal article" date="2015" name="Genome Biol. Evol.">
        <title>The genome of winter moth (Operophtera brumata) provides a genomic perspective on sexual dimorphism and phenology.</title>
        <authorList>
            <person name="Derks M.F."/>
            <person name="Smit S."/>
            <person name="Salis L."/>
            <person name="Schijlen E."/>
            <person name="Bossers A."/>
            <person name="Mateman C."/>
            <person name="Pijl A.S."/>
            <person name="de Ridder D."/>
            <person name="Groenen M.A."/>
            <person name="Visser M.E."/>
            <person name="Megens H.J."/>
        </authorList>
    </citation>
    <scope>NUCLEOTIDE SEQUENCE [LARGE SCALE GENOMIC DNA]</scope>
    <source>
        <strain evidence="1">WM2013NL</strain>
        <tissue evidence="1">Head and thorax</tissue>
    </source>
</reference>
<name>A0A0L7LLA5_OPEBR</name>
<sequence length="164" mass="18772">MDVVYGQNWQIVRPRKNLHRRRNIILGTGQADDELKTVERVKKLHACFFQPETTNEMICSYMKKKNESDGYIVEKISLKQNHYASFAITVPTSKFEYFMSADNWPPSTEVSEWFRAGARRASRAPRRISTATACEFGTRAPTDRRGTGFQRCGVRTQSVGQACV</sequence>
<proteinExistence type="predicted"/>
<comment type="caution">
    <text evidence="1">The sequence shown here is derived from an EMBL/GenBank/DDBJ whole genome shotgun (WGS) entry which is preliminary data.</text>
</comment>
<gene>
    <name evidence="1" type="ORF">OBRU01_05935</name>
</gene>
<dbReference type="EMBL" id="JTDY01000649">
    <property type="protein sequence ID" value="KOB76338.1"/>
    <property type="molecule type" value="Genomic_DNA"/>
</dbReference>
<protein>
    <submittedName>
        <fullName evidence="1">Uncharacterized protein</fullName>
    </submittedName>
</protein>
<dbReference type="AlphaFoldDB" id="A0A0L7LLA5"/>